<keyword evidence="4" id="KW-1185">Reference proteome</keyword>
<reference evidence="3 4" key="1">
    <citation type="journal article" date="2008" name="Proc. Natl. Acad. Sci. U.S.A.">
        <title>The genome of Clostridium kluyveri, a strict anaerobe with unique metabolic features.</title>
        <authorList>
            <person name="Seedorf H."/>
            <person name="Fricke W.F."/>
            <person name="Veith B."/>
            <person name="Brueggemann H."/>
            <person name="Liesegang H."/>
            <person name="Strittmatter A."/>
            <person name="Miethke M."/>
            <person name="Buckel W."/>
            <person name="Hinderberger J."/>
            <person name="Li F."/>
            <person name="Hagemeier C."/>
            <person name="Thauer R.K."/>
            <person name="Gottschalk G."/>
        </authorList>
    </citation>
    <scope>NUCLEOTIDE SEQUENCE [LARGE SCALE GENOMIC DNA]</scope>
    <source>
        <strain evidence="4">ATCC 8527 / DSM 555 / NCIMB 10680</strain>
    </source>
</reference>
<dbReference type="Proteomes" id="UP000002411">
    <property type="component" value="Chromosome"/>
</dbReference>
<dbReference type="SUPFAM" id="SSF49329">
    <property type="entry name" value="Cu,Zn superoxide dismutase-like"/>
    <property type="match status" value="1"/>
</dbReference>
<dbReference type="InterPro" id="IPR036423">
    <property type="entry name" value="SOD-like_Cu/Zn_dom_sf"/>
</dbReference>
<dbReference type="RefSeq" id="WP_012103225.1">
    <property type="nucleotide sequence ID" value="NC_009706.1"/>
</dbReference>
<dbReference type="InterPro" id="IPR001424">
    <property type="entry name" value="SOD_Cu_Zn_dom"/>
</dbReference>
<gene>
    <name evidence="3" type="ordered locus">CKL_2883</name>
</gene>
<dbReference type="STRING" id="431943.CKL_2883"/>
<dbReference type="eggNOG" id="COG2032">
    <property type="taxonomic scope" value="Bacteria"/>
</dbReference>
<dbReference type="HOGENOM" id="CLU_2394561_0_0_9"/>
<protein>
    <submittedName>
        <fullName evidence="3">Predicted superoxide dismutase</fullName>
    </submittedName>
</protein>
<accession>A5N199</accession>
<dbReference type="EMBL" id="CP000673">
    <property type="protein sequence ID" value="EDK34895.1"/>
    <property type="molecule type" value="Genomic_DNA"/>
</dbReference>
<evidence type="ECO:0000313" key="3">
    <source>
        <dbReference type="EMBL" id="EDK34895.1"/>
    </source>
</evidence>
<dbReference type="KEGG" id="ckl:CKL_2883"/>
<dbReference type="Gene3D" id="2.60.40.200">
    <property type="entry name" value="Superoxide dismutase, copper/zinc binding domain"/>
    <property type="match status" value="1"/>
</dbReference>
<name>A5N199_CLOK5</name>
<dbReference type="Pfam" id="PF00080">
    <property type="entry name" value="Sod_Cu"/>
    <property type="match status" value="1"/>
</dbReference>
<evidence type="ECO:0000259" key="2">
    <source>
        <dbReference type="Pfam" id="PF00080"/>
    </source>
</evidence>
<dbReference type="GO" id="GO:0006801">
    <property type="term" value="P:superoxide metabolic process"/>
    <property type="evidence" value="ECO:0007669"/>
    <property type="project" value="InterPro"/>
</dbReference>
<proteinExistence type="inferred from homology"/>
<dbReference type="AlphaFoldDB" id="A5N199"/>
<dbReference type="GO" id="GO:0046872">
    <property type="term" value="F:metal ion binding"/>
    <property type="evidence" value="ECO:0007669"/>
    <property type="project" value="InterPro"/>
</dbReference>
<organism evidence="3 4">
    <name type="scientific">Clostridium kluyveri (strain ATCC 8527 / DSM 555 / NBRC 12016 / NCIMB 10680 / K1)</name>
    <dbReference type="NCBI Taxonomy" id="431943"/>
    <lineage>
        <taxon>Bacteria</taxon>
        <taxon>Bacillati</taxon>
        <taxon>Bacillota</taxon>
        <taxon>Clostridia</taxon>
        <taxon>Eubacteriales</taxon>
        <taxon>Clostridiaceae</taxon>
        <taxon>Clostridium</taxon>
    </lineage>
</organism>
<evidence type="ECO:0000256" key="1">
    <source>
        <dbReference type="ARBA" id="ARBA00010457"/>
    </source>
</evidence>
<comment type="similarity">
    <text evidence="1">Belongs to the Cu-Zn superoxide dismutase family.</text>
</comment>
<feature type="domain" description="Superoxide dismutase copper/zinc binding" evidence="2">
    <location>
        <begin position="13"/>
        <end position="92"/>
    </location>
</feature>
<sequence>MKVNGLPSYMPAMNGNPQIGPHEFHLHQNGTCAVGDPSNPFISAGEHWNPTNQPHGNHAGDFPVLFSNNGYSRMTFFTDKFNVAQIIGKSVIL</sequence>
<evidence type="ECO:0000313" key="4">
    <source>
        <dbReference type="Proteomes" id="UP000002411"/>
    </source>
</evidence>